<keyword evidence="4" id="KW-0862">Zinc</keyword>
<sequence>MEFRGQDHKRIVMPSSFVYTPAPIREQNSKVASIFSTTGVGVGVGVGGGGGVGVGGGGERRRDVTAVNGTGILGSSQALDHHHHHHQQSPPPPPIPPSQLQQQHQNQQAALAPVPAPQQQLNQARVPDPDPEPDPDPVPVSIAVAGVTTAPIVSGSTPRTPTARNEVSSVRYRECLKNHAASIGGQVVDGCGEFMPGGEEGTVESLKCAACDCHRNFHRKESDGEAQSGANYYYCYNPNSKANGSRSRILPPPLPAPPIPQPIQHHKLPIGLPSSPPSGAMMQPIMVTFGGGGGGGGSAATDSSSEEMNMFHTNAGQGTTPQPSQYGSLSKKRFRTKFSKEQKDKMMEFAEKVGWRMQKQDEAAVQQFCAEVGVKRQVLKVWMHNNKHSMKKKEEFIE</sequence>
<keyword evidence="9" id="KW-0539">Nucleus</keyword>
<dbReference type="SUPFAM" id="SSF46689">
    <property type="entry name" value="Homeodomain-like"/>
    <property type="match status" value="1"/>
</dbReference>
<protein>
    <recommendedName>
        <fullName evidence="11">ZF-HD dimerization-type domain-containing protein</fullName>
    </recommendedName>
</protein>
<evidence type="ECO:0000256" key="5">
    <source>
        <dbReference type="ARBA" id="ARBA00023015"/>
    </source>
</evidence>
<dbReference type="NCBIfam" id="TIGR01565">
    <property type="entry name" value="homeo_ZF_HD"/>
    <property type="match status" value="1"/>
</dbReference>
<evidence type="ECO:0000256" key="1">
    <source>
        <dbReference type="ARBA" id="ARBA00004123"/>
    </source>
</evidence>
<gene>
    <name evidence="12" type="ORF">AQUCO_00700229v1</name>
</gene>
<dbReference type="InParanoid" id="A0A2G5EJ44"/>
<organism evidence="12 13">
    <name type="scientific">Aquilegia coerulea</name>
    <name type="common">Rocky mountain columbine</name>
    <dbReference type="NCBI Taxonomy" id="218851"/>
    <lineage>
        <taxon>Eukaryota</taxon>
        <taxon>Viridiplantae</taxon>
        <taxon>Streptophyta</taxon>
        <taxon>Embryophyta</taxon>
        <taxon>Tracheophyta</taxon>
        <taxon>Spermatophyta</taxon>
        <taxon>Magnoliopsida</taxon>
        <taxon>Ranunculales</taxon>
        <taxon>Ranunculaceae</taxon>
        <taxon>Thalictroideae</taxon>
        <taxon>Aquilegia</taxon>
    </lineage>
</organism>
<dbReference type="GO" id="GO:0050793">
    <property type="term" value="P:regulation of developmental process"/>
    <property type="evidence" value="ECO:0007669"/>
    <property type="project" value="TreeGrafter"/>
</dbReference>
<evidence type="ECO:0000259" key="11">
    <source>
        <dbReference type="PROSITE" id="PS51523"/>
    </source>
</evidence>
<dbReference type="Pfam" id="PF04770">
    <property type="entry name" value="ZF-HD_dimer"/>
    <property type="match status" value="1"/>
</dbReference>
<keyword evidence="8" id="KW-0804">Transcription</keyword>
<evidence type="ECO:0000256" key="8">
    <source>
        <dbReference type="ARBA" id="ARBA00023163"/>
    </source>
</evidence>
<keyword evidence="5" id="KW-0805">Transcription regulation</keyword>
<dbReference type="GO" id="GO:0003700">
    <property type="term" value="F:DNA-binding transcription factor activity"/>
    <property type="evidence" value="ECO:0007669"/>
    <property type="project" value="TreeGrafter"/>
</dbReference>
<evidence type="ECO:0000256" key="7">
    <source>
        <dbReference type="ARBA" id="ARBA00023155"/>
    </source>
</evidence>
<evidence type="ECO:0000256" key="6">
    <source>
        <dbReference type="ARBA" id="ARBA00023125"/>
    </source>
</evidence>
<evidence type="ECO:0000313" key="12">
    <source>
        <dbReference type="EMBL" id="PIA55763.1"/>
    </source>
</evidence>
<evidence type="ECO:0000313" key="13">
    <source>
        <dbReference type="Proteomes" id="UP000230069"/>
    </source>
</evidence>
<keyword evidence="2" id="KW-0479">Metal-binding</keyword>
<evidence type="ECO:0000256" key="10">
    <source>
        <dbReference type="SAM" id="MobiDB-lite"/>
    </source>
</evidence>
<dbReference type="PROSITE" id="PS51523">
    <property type="entry name" value="ZF_HD_DIMER"/>
    <property type="match status" value="1"/>
</dbReference>
<accession>A0A2G5EJ44</accession>
<dbReference type="FunCoup" id="A0A2G5EJ44">
    <property type="interactions" value="122"/>
</dbReference>
<evidence type="ECO:0000256" key="2">
    <source>
        <dbReference type="ARBA" id="ARBA00022723"/>
    </source>
</evidence>
<evidence type="ECO:0000256" key="4">
    <source>
        <dbReference type="ARBA" id="ARBA00022833"/>
    </source>
</evidence>
<keyword evidence="3" id="KW-0863">Zinc-finger</keyword>
<name>A0A2G5EJ44_AQUCA</name>
<feature type="compositionally biased region" description="Low complexity" evidence="10">
    <location>
        <begin position="98"/>
        <end position="126"/>
    </location>
</feature>
<dbReference type="Gene3D" id="1.10.10.60">
    <property type="entry name" value="Homeodomain-like"/>
    <property type="match status" value="1"/>
</dbReference>
<proteinExistence type="predicted"/>
<evidence type="ECO:0000256" key="3">
    <source>
        <dbReference type="ARBA" id="ARBA00022771"/>
    </source>
</evidence>
<comment type="subcellular location">
    <subcellularLocation>
        <location evidence="1">Nucleus</location>
    </subcellularLocation>
</comment>
<dbReference type="AlphaFoldDB" id="A0A2G5EJ44"/>
<keyword evidence="7" id="KW-0371">Homeobox</keyword>
<dbReference type="EMBL" id="KZ305024">
    <property type="protein sequence ID" value="PIA55763.1"/>
    <property type="molecule type" value="Genomic_DNA"/>
</dbReference>
<reference evidence="12 13" key="1">
    <citation type="submission" date="2017-09" db="EMBL/GenBank/DDBJ databases">
        <title>WGS assembly of Aquilegia coerulea Goldsmith.</title>
        <authorList>
            <person name="Hodges S."/>
            <person name="Kramer E."/>
            <person name="Nordborg M."/>
            <person name="Tomkins J."/>
            <person name="Borevitz J."/>
            <person name="Derieg N."/>
            <person name="Yan J."/>
            <person name="Mihaltcheva S."/>
            <person name="Hayes R.D."/>
            <person name="Rokhsar D."/>
        </authorList>
    </citation>
    <scope>NUCLEOTIDE SEQUENCE [LARGE SCALE GENOMIC DNA]</scope>
    <source>
        <strain evidence="13">cv. Goldsmith</strain>
    </source>
</reference>
<dbReference type="NCBIfam" id="TIGR01566">
    <property type="entry name" value="ZF_HD_prot_N"/>
    <property type="match status" value="1"/>
</dbReference>
<feature type="domain" description="ZF-HD dimerization-type" evidence="11">
    <location>
        <begin position="172"/>
        <end position="221"/>
    </location>
</feature>
<evidence type="ECO:0000256" key="9">
    <source>
        <dbReference type="ARBA" id="ARBA00023242"/>
    </source>
</evidence>
<dbReference type="GO" id="GO:0005634">
    <property type="term" value="C:nucleus"/>
    <property type="evidence" value="ECO:0007669"/>
    <property type="project" value="UniProtKB-SubCell"/>
</dbReference>
<dbReference type="PANTHER" id="PTHR31948:SF60">
    <property type="entry name" value="ZINC-FINGER HOMEODOMAIN PROTEIN 5"/>
    <property type="match status" value="1"/>
</dbReference>
<dbReference type="GO" id="GO:0008270">
    <property type="term" value="F:zinc ion binding"/>
    <property type="evidence" value="ECO:0007669"/>
    <property type="project" value="UniProtKB-KW"/>
</dbReference>
<dbReference type="InterPro" id="IPR009057">
    <property type="entry name" value="Homeodomain-like_sf"/>
</dbReference>
<feature type="region of interest" description="Disordered" evidence="10">
    <location>
        <begin position="74"/>
        <end position="140"/>
    </location>
</feature>
<keyword evidence="13" id="KW-1185">Reference proteome</keyword>
<dbReference type="FunFam" id="1.10.10.60:FF:000257">
    <property type="entry name" value="Zinc-finger homeodomain protein 2"/>
    <property type="match status" value="1"/>
</dbReference>
<dbReference type="InterPro" id="IPR006455">
    <property type="entry name" value="Homeodomain_ZF_HD"/>
</dbReference>
<dbReference type="InterPro" id="IPR006456">
    <property type="entry name" value="ZF_HD_homeobox_Cys/His_dimer"/>
</dbReference>
<keyword evidence="6" id="KW-0238">DNA-binding</keyword>
<dbReference type="STRING" id="218851.A0A2G5EJ44"/>
<dbReference type="Proteomes" id="UP000230069">
    <property type="component" value="Unassembled WGS sequence"/>
</dbReference>
<dbReference type="PANTHER" id="PTHR31948">
    <property type="entry name" value="ZINC-FINGER HOMEODOMAIN PROTEIN 2"/>
    <property type="match status" value="1"/>
</dbReference>
<dbReference type="OrthoDB" id="1910053at2759"/>
<dbReference type="GO" id="GO:0000976">
    <property type="term" value="F:transcription cis-regulatory region binding"/>
    <property type="evidence" value="ECO:0007669"/>
    <property type="project" value="TreeGrafter"/>
</dbReference>